<organism evidence="1 2">
    <name type="scientific">Burkholderia ubonensis subsp. mesacidophila</name>
    <dbReference type="NCBI Taxonomy" id="265293"/>
    <lineage>
        <taxon>Bacteria</taxon>
        <taxon>Pseudomonadati</taxon>
        <taxon>Pseudomonadota</taxon>
        <taxon>Betaproteobacteria</taxon>
        <taxon>Burkholderiales</taxon>
        <taxon>Burkholderiaceae</taxon>
        <taxon>Burkholderia</taxon>
        <taxon>Burkholderia cepacia complex</taxon>
    </lineage>
</organism>
<dbReference type="Proteomes" id="UP000217994">
    <property type="component" value="Unassembled WGS sequence"/>
</dbReference>
<protein>
    <submittedName>
        <fullName evidence="1">Uncharacterized protein</fullName>
    </submittedName>
</protein>
<name>A0A2A4EV52_9BURK</name>
<dbReference type="EMBL" id="MTZU01000124">
    <property type="protein sequence ID" value="PCE24300.1"/>
    <property type="molecule type" value="Genomic_DNA"/>
</dbReference>
<proteinExistence type="predicted"/>
<accession>A0A2A4EV52</accession>
<comment type="caution">
    <text evidence="1">The sequence shown here is derived from an EMBL/GenBank/DDBJ whole genome shotgun (WGS) entry which is preliminary data.</text>
</comment>
<evidence type="ECO:0000313" key="1">
    <source>
        <dbReference type="EMBL" id="PCE24300.1"/>
    </source>
</evidence>
<sequence>MGETSMLLRNDSNLVLSATAGDPASEIVGSMKLLNGKLLSVFAPGRPVRIETPSASIGIRGTGLYLEADPEQTYFCTCYGATNVAAKDDPQSTDTVVSTHHNRPLYILPGNKNPGKSILPAPFKNHTDQELALIETLVGRELPRSFPALPDARYGVPSTRNYTP</sequence>
<gene>
    <name evidence="1" type="ORF">BZL54_33920</name>
</gene>
<evidence type="ECO:0000313" key="2">
    <source>
        <dbReference type="Proteomes" id="UP000217994"/>
    </source>
</evidence>
<reference evidence="1 2" key="1">
    <citation type="submission" date="2017-01" db="EMBL/GenBank/DDBJ databases">
        <title>Whole-Genome Shotgun Sequencing of Two beta-Proteobacterial Species in Search of the Bulgecin Biosynthetic Cluster.</title>
        <authorList>
            <person name="Horsman M.E."/>
            <person name="Marous D.R."/>
            <person name="Li R."/>
            <person name="Oliver R.A."/>
            <person name="Byun B."/>
            <person name="Emrich S.J."/>
            <person name="Boggess B."/>
            <person name="Townsend C.A."/>
            <person name="Mobashery S."/>
        </authorList>
    </citation>
    <scope>NUCLEOTIDE SEQUENCE [LARGE SCALE GENOMIC DNA]</scope>
    <source>
        <strain evidence="1 2">ATCC 31433</strain>
    </source>
</reference>
<dbReference type="AlphaFoldDB" id="A0A2A4EV52"/>